<evidence type="ECO:0000259" key="6">
    <source>
        <dbReference type="PROSITE" id="PS51352"/>
    </source>
</evidence>
<keyword evidence="2" id="KW-0201">Cytochrome c-type biogenesis</keyword>
<dbReference type="Proteomes" id="UP001501195">
    <property type="component" value="Unassembled WGS sequence"/>
</dbReference>
<dbReference type="PANTHER" id="PTHR42852:SF6">
    <property type="entry name" value="THIOL:DISULFIDE INTERCHANGE PROTEIN DSBE"/>
    <property type="match status" value="1"/>
</dbReference>
<comment type="subcellular location">
    <subcellularLocation>
        <location evidence="1">Cell envelope</location>
    </subcellularLocation>
</comment>
<dbReference type="PROSITE" id="PS51352">
    <property type="entry name" value="THIOREDOXIN_2"/>
    <property type="match status" value="1"/>
</dbReference>
<evidence type="ECO:0000256" key="4">
    <source>
        <dbReference type="ARBA" id="ARBA00023157"/>
    </source>
</evidence>
<evidence type="ECO:0000256" key="3">
    <source>
        <dbReference type="ARBA" id="ARBA00022968"/>
    </source>
</evidence>
<comment type="caution">
    <text evidence="7">The sequence shown here is derived from an EMBL/GenBank/DDBJ whole genome shotgun (WGS) entry which is preliminary data.</text>
</comment>
<keyword evidence="3" id="KW-0812">Transmembrane</keyword>
<evidence type="ECO:0000313" key="7">
    <source>
        <dbReference type="EMBL" id="GAA4969479.1"/>
    </source>
</evidence>
<protein>
    <recommendedName>
        <fullName evidence="6">Thioredoxin domain-containing protein</fullName>
    </recommendedName>
</protein>
<dbReference type="InterPro" id="IPR013740">
    <property type="entry name" value="Redoxin"/>
</dbReference>
<evidence type="ECO:0000256" key="2">
    <source>
        <dbReference type="ARBA" id="ARBA00022748"/>
    </source>
</evidence>
<dbReference type="Pfam" id="PF08534">
    <property type="entry name" value="Redoxin"/>
    <property type="match status" value="1"/>
</dbReference>
<name>A0ABP9HFB5_9ACTN</name>
<feature type="domain" description="Thioredoxin" evidence="6">
    <location>
        <begin position="1"/>
        <end position="165"/>
    </location>
</feature>
<dbReference type="CDD" id="cd02966">
    <property type="entry name" value="TlpA_like_family"/>
    <property type="match status" value="1"/>
</dbReference>
<organism evidence="7 8">
    <name type="scientific">Kineococcus glutinatus</name>
    <dbReference type="NCBI Taxonomy" id="1070872"/>
    <lineage>
        <taxon>Bacteria</taxon>
        <taxon>Bacillati</taxon>
        <taxon>Actinomycetota</taxon>
        <taxon>Actinomycetes</taxon>
        <taxon>Kineosporiales</taxon>
        <taxon>Kineosporiaceae</taxon>
        <taxon>Kineococcus</taxon>
    </lineage>
</organism>
<keyword evidence="5" id="KW-0676">Redox-active center</keyword>
<reference evidence="8" key="1">
    <citation type="journal article" date="2019" name="Int. J. Syst. Evol. Microbiol.">
        <title>The Global Catalogue of Microorganisms (GCM) 10K type strain sequencing project: providing services to taxonomists for standard genome sequencing and annotation.</title>
        <authorList>
            <consortium name="The Broad Institute Genomics Platform"/>
            <consortium name="The Broad Institute Genome Sequencing Center for Infectious Disease"/>
            <person name="Wu L."/>
            <person name="Ma J."/>
        </authorList>
    </citation>
    <scope>NUCLEOTIDE SEQUENCE [LARGE SCALE GENOMIC DNA]</scope>
    <source>
        <strain evidence="8">JCM 18126</strain>
    </source>
</reference>
<dbReference type="Gene3D" id="3.40.30.10">
    <property type="entry name" value="Glutaredoxin"/>
    <property type="match status" value="1"/>
</dbReference>
<keyword evidence="4" id="KW-1015">Disulfide bond</keyword>
<evidence type="ECO:0000256" key="1">
    <source>
        <dbReference type="ARBA" id="ARBA00004196"/>
    </source>
</evidence>
<gene>
    <name evidence="7" type="ORF">GCM10023225_09680</name>
</gene>
<keyword evidence="3" id="KW-0735">Signal-anchor</keyword>
<dbReference type="SUPFAM" id="SSF52833">
    <property type="entry name" value="Thioredoxin-like"/>
    <property type="match status" value="1"/>
</dbReference>
<dbReference type="InterPro" id="IPR036249">
    <property type="entry name" value="Thioredoxin-like_sf"/>
</dbReference>
<keyword evidence="8" id="KW-1185">Reference proteome</keyword>
<dbReference type="PANTHER" id="PTHR42852">
    <property type="entry name" value="THIOL:DISULFIDE INTERCHANGE PROTEIN DSBE"/>
    <property type="match status" value="1"/>
</dbReference>
<evidence type="ECO:0000313" key="8">
    <source>
        <dbReference type="Proteomes" id="UP001501195"/>
    </source>
</evidence>
<dbReference type="EMBL" id="BAABIL010000119">
    <property type="protein sequence ID" value="GAA4969479.1"/>
    <property type="molecule type" value="Genomic_DNA"/>
</dbReference>
<dbReference type="InterPro" id="IPR050553">
    <property type="entry name" value="Thioredoxin_ResA/DsbE_sf"/>
</dbReference>
<evidence type="ECO:0000256" key="5">
    <source>
        <dbReference type="ARBA" id="ARBA00023284"/>
    </source>
</evidence>
<sequence>MPAPGQGAARTSAYGVVQYPPDQRGEAVELAGTTAECERVDVAALRGTVVVLNVWYADCPPCRVEAPVLQQIADDYADKGVHFVGINTRNDSAEAVRAFQQTFAITYPSIRDSDGSALLALRQRGVSASATPMTVVLDARGRVAALAAGQVEGSTLTGLLDDTLSSKLSVSQ</sequence>
<proteinExistence type="predicted"/>
<dbReference type="InterPro" id="IPR013766">
    <property type="entry name" value="Thioredoxin_domain"/>
</dbReference>
<accession>A0ABP9HFB5</accession>